<protein>
    <submittedName>
        <fullName evidence="1">Uncharacterized protein</fullName>
    </submittedName>
</protein>
<dbReference type="Pfam" id="PF08238">
    <property type="entry name" value="Sel1"/>
    <property type="match status" value="4"/>
</dbReference>
<sequence>MARKYFDEYLRRNKSTNYNSELIYFKPKKANQLHKNPKDFITDLIKSKSFDLYKLGRFCQKGYGIKKDVNLAVELFKISSLFNNSNAMVQLGNIYGNGIDLTKDIMKAKNYYEKAAHNDNSIALYKLGLIYERNDIYKAKYYYELSANLNNSDAQYKLGKIYY</sequence>
<dbReference type="PANTHER" id="PTHR43628">
    <property type="entry name" value="ACTIVATOR OF C KINASE PROTEIN 1-RELATED"/>
    <property type="match status" value="1"/>
</dbReference>
<dbReference type="Gene3D" id="1.25.40.10">
    <property type="entry name" value="Tetratricopeptide repeat domain"/>
    <property type="match status" value="1"/>
</dbReference>
<gene>
    <name evidence="1" type="ORF">M9Y10_003269</name>
</gene>
<reference evidence="1 2" key="1">
    <citation type="submission" date="2024-04" db="EMBL/GenBank/DDBJ databases">
        <title>Tritrichomonas musculus Genome.</title>
        <authorList>
            <person name="Alves-Ferreira E."/>
            <person name="Grigg M."/>
            <person name="Lorenzi H."/>
            <person name="Galac M."/>
        </authorList>
    </citation>
    <scope>NUCLEOTIDE SEQUENCE [LARGE SCALE GENOMIC DNA]</scope>
    <source>
        <strain evidence="1 2">EAF2021</strain>
    </source>
</reference>
<dbReference type="SMART" id="SM00671">
    <property type="entry name" value="SEL1"/>
    <property type="match status" value="3"/>
</dbReference>
<name>A0ABR2JP09_9EUKA</name>
<organism evidence="1 2">
    <name type="scientific">Tritrichomonas musculus</name>
    <dbReference type="NCBI Taxonomy" id="1915356"/>
    <lineage>
        <taxon>Eukaryota</taxon>
        <taxon>Metamonada</taxon>
        <taxon>Parabasalia</taxon>
        <taxon>Tritrichomonadida</taxon>
        <taxon>Tritrichomonadidae</taxon>
        <taxon>Tritrichomonas</taxon>
    </lineage>
</organism>
<dbReference type="Proteomes" id="UP001470230">
    <property type="component" value="Unassembled WGS sequence"/>
</dbReference>
<evidence type="ECO:0000313" key="2">
    <source>
        <dbReference type="Proteomes" id="UP001470230"/>
    </source>
</evidence>
<dbReference type="EMBL" id="JAPFFF010000010">
    <property type="protein sequence ID" value="KAK8880589.1"/>
    <property type="molecule type" value="Genomic_DNA"/>
</dbReference>
<comment type="caution">
    <text evidence="1">The sequence shown here is derived from an EMBL/GenBank/DDBJ whole genome shotgun (WGS) entry which is preliminary data.</text>
</comment>
<accession>A0ABR2JP09</accession>
<evidence type="ECO:0000313" key="1">
    <source>
        <dbReference type="EMBL" id="KAK8880589.1"/>
    </source>
</evidence>
<dbReference type="InterPro" id="IPR052945">
    <property type="entry name" value="Mitotic_Regulator"/>
</dbReference>
<dbReference type="SUPFAM" id="SSF81901">
    <property type="entry name" value="HCP-like"/>
    <property type="match status" value="1"/>
</dbReference>
<dbReference type="InterPro" id="IPR006597">
    <property type="entry name" value="Sel1-like"/>
</dbReference>
<dbReference type="PANTHER" id="PTHR43628:SF1">
    <property type="entry name" value="CHITIN SYNTHASE REGULATORY FACTOR 2-RELATED"/>
    <property type="match status" value="1"/>
</dbReference>
<keyword evidence="2" id="KW-1185">Reference proteome</keyword>
<proteinExistence type="predicted"/>
<dbReference type="InterPro" id="IPR011990">
    <property type="entry name" value="TPR-like_helical_dom_sf"/>
</dbReference>